<evidence type="ECO:0000313" key="15">
    <source>
        <dbReference type="EMBL" id="SFT02934.1"/>
    </source>
</evidence>
<organism evidence="15 16">
    <name type="scientific">Acinetobacter bohemicus</name>
    <dbReference type="NCBI Taxonomy" id="1435036"/>
    <lineage>
        <taxon>Bacteria</taxon>
        <taxon>Pseudomonadati</taxon>
        <taxon>Pseudomonadota</taxon>
        <taxon>Gammaproteobacteria</taxon>
        <taxon>Moraxellales</taxon>
        <taxon>Moraxellaceae</taxon>
        <taxon>Acinetobacter</taxon>
    </lineage>
</organism>
<feature type="domain" description="Acetyl-CoA dehydrogenase-like C-terminal" evidence="14">
    <location>
        <begin position="468"/>
        <end position="594"/>
    </location>
</feature>
<dbReference type="FunFam" id="2.40.110.10:FF:000031">
    <property type="entry name" value="Acyl-CoA dehydrogenase, putative"/>
    <property type="match status" value="1"/>
</dbReference>
<evidence type="ECO:0000256" key="10">
    <source>
        <dbReference type="RuleBase" id="RU362125"/>
    </source>
</evidence>
<dbReference type="InterPro" id="IPR009075">
    <property type="entry name" value="AcylCo_DH/oxidase_C"/>
</dbReference>
<accession>A0A1I6UNK2</accession>
<evidence type="ECO:0000256" key="4">
    <source>
        <dbReference type="ARBA" id="ARBA00022827"/>
    </source>
</evidence>
<dbReference type="GO" id="GO:0050660">
    <property type="term" value="F:flavin adenine dinucleotide binding"/>
    <property type="evidence" value="ECO:0007669"/>
    <property type="project" value="InterPro"/>
</dbReference>
<dbReference type="PANTHER" id="PTHR42803">
    <property type="entry name" value="ACYL-COA DEHYDROGENASE"/>
    <property type="match status" value="1"/>
</dbReference>
<dbReference type="InterPro" id="IPR009100">
    <property type="entry name" value="AcylCoA_DH/oxidase_NM_dom_sf"/>
</dbReference>
<sequence>MPQYKAPLRDMQFVLHELLNAEEHYSKLPAFQETVSRELVDQYLEAAADFCENELSPINQSGDREGCTWNDGVVTTPTGFKEAYQKYIELGFPSLSAEEQYGGQALPVSLGNVISEMVGTANWAWGMYPGLSHGAVRTLEHHGSAEQKDAYLPNLVSGVWTGTMCLTESHAGSDLGIIRTKAEPQADGSYAITGEKIFISAGEHDMAENIVHIVLARLPGAPKGTKGISLFIVPKFNLNADGTVGERNAVRCGSIEHKMGIHGNATCVINFNNAKGYLIGPENRGLNCMFTFMNTARIGTAIQGLAASEGSFQGALTYAKDRLAMRSLSGVKAPEKEADPIIVHPAVRNMLLTQKAFAEGGRALVYLLCLHADVVEQGATEEERKASDNILSLLTPIAKAFLTETGSESAKHGVQVLGGHGFISEYGMEQIARDTRISTIYEGTTEIQALDLLGRKVLGTQGAMLKDFTKIIHKFCDANKDNAGMKEFVEPLAALNKEWGDLTMQIGMRAMQNPDEVGAAAVDFLYFSGYVTLAYLWARMALVAQETLAAGTTDVDFYNAKVTTARFYFKKILPRVRSHVDVIAGGLEPLMSLDAEHFAF</sequence>
<comment type="similarity">
    <text evidence="2 10">Belongs to the acyl-CoA dehydrogenase family.</text>
</comment>
<keyword evidence="16" id="KW-1185">Reference proteome</keyword>
<evidence type="ECO:0000259" key="14">
    <source>
        <dbReference type="Pfam" id="PF12806"/>
    </source>
</evidence>
<dbReference type="InterPro" id="IPR037069">
    <property type="entry name" value="AcylCoA_DH/ox_N_sf"/>
</dbReference>
<dbReference type="RefSeq" id="WP_074946747.1">
    <property type="nucleotide sequence ID" value="NZ_FOZU01000017.1"/>
</dbReference>
<reference evidence="16" key="1">
    <citation type="submission" date="2016-10" db="EMBL/GenBank/DDBJ databases">
        <authorList>
            <person name="Varghese N."/>
            <person name="Submissions S."/>
        </authorList>
    </citation>
    <scope>NUCLEOTIDE SEQUENCE [LARGE SCALE GENOMIC DNA]</scope>
    <source>
        <strain evidence="16">ANC 5076</strain>
    </source>
</reference>
<evidence type="ECO:0000313" key="16">
    <source>
        <dbReference type="Proteomes" id="UP000182827"/>
    </source>
</evidence>
<protein>
    <recommendedName>
        <fullName evidence="9">3-methylmercaptopropionyl-CoA dehydrogenase</fullName>
        <ecNumber evidence="8">1.3.99.41</ecNumber>
    </recommendedName>
</protein>
<comment type="cofactor">
    <cofactor evidence="1 10">
        <name>FAD</name>
        <dbReference type="ChEBI" id="CHEBI:57692"/>
    </cofactor>
</comment>
<feature type="domain" description="Acyl-CoA dehydrogenase/oxidase N-terminal" evidence="13">
    <location>
        <begin position="42"/>
        <end position="158"/>
    </location>
</feature>
<evidence type="ECO:0000256" key="3">
    <source>
        <dbReference type="ARBA" id="ARBA00022630"/>
    </source>
</evidence>
<dbReference type="SUPFAM" id="SSF47203">
    <property type="entry name" value="Acyl-CoA dehydrogenase C-terminal domain-like"/>
    <property type="match status" value="1"/>
</dbReference>
<dbReference type="InterPro" id="IPR013786">
    <property type="entry name" value="AcylCoA_DH/ox_N"/>
</dbReference>
<evidence type="ECO:0000259" key="11">
    <source>
        <dbReference type="Pfam" id="PF00441"/>
    </source>
</evidence>
<dbReference type="InterPro" id="IPR006091">
    <property type="entry name" value="Acyl-CoA_Oxase/DH_mid-dom"/>
</dbReference>
<keyword evidence="5 10" id="KW-0560">Oxidoreductase</keyword>
<evidence type="ECO:0000256" key="7">
    <source>
        <dbReference type="ARBA" id="ARBA00058683"/>
    </source>
</evidence>
<evidence type="ECO:0000256" key="8">
    <source>
        <dbReference type="ARBA" id="ARBA00066694"/>
    </source>
</evidence>
<dbReference type="Pfam" id="PF12806">
    <property type="entry name" value="Acyl-CoA_dh_C"/>
    <property type="match status" value="1"/>
</dbReference>
<dbReference type="Gene3D" id="1.20.140.10">
    <property type="entry name" value="Butyryl-CoA Dehydrogenase, subunit A, domain 3"/>
    <property type="match status" value="1"/>
</dbReference>
<evidence type="ECO:0000256" key="6">
    <source>
        <dbReference type="ARBA" id="ARBA00051388"/>
    </source>
</evidence>
<dbReference type="PANTHER" id="PTHR42803:SF1">
    <property type="entry name" value="BROAD-SPECIFICITY LINEAR ACYL-COA DEHYDROGENASE FADE5"/>
    <property type="match status" value="1"/>
</dbReference>
<dbReference type="EC" id="1.3.99.41" evidence="8"/>
<comment type="catalytic activity">
    <reaction evidence="6">
        <text>3-(methylsulfanyl)propanoyl-CoA + oxidized [electron-transfer flavoprotein] + H(+) = 3-(methylsulfanyl)acryloyl-CoA + reduced [electron-transfer flavoprotein]</text>
        <dbReference type="Rhea" id="RHEA:52612"/>
        <dbReference type="Rhea" id="RHEA-COMP:10685"/>
        <dbReference type="Rhea" id="RHEA-COMP:10686"/>
        <dbReference type="ChEBI" id="CHEBI:15378"/>
        <dbReference type="ChEBI" id="CHEBI:57692"/>
        <dbReference type="ChEBI" id="CHEBI:58307"/>
        <dbReference type="ChEBI" id="CHEBI:82815"/>
        <dbReference type="ChEBI" id="CHEBI:84994"/>
        <dbReference type="EC" id="1.3.99.41"/>
    </reaction>
    <physiologicalReaction direction="left-to-right" evidence="6">
        <dbReference type="Rhea" id="RHEA:52613"/>
    </physiologicalReaction>
</comment>
<feature type="domain" description="Acyl-CoA oxidase/dehydrogenase middle" evidence="12">
    <location>
        <begin position="164"/>
        <end position="273"/>
    </location>
</feature>
<dbReference type="InterPro" id="IPR025878">
    <property type="entry name" value="Acyl-CoA_dh-like_C_dom"/>
</dbReference>
<dbReference type="Gene3D" id="1.10.540.10">
    <property type="entry name" value="Acyl-CoA dehydrogenase/oxidase, N-terminal domain"/>
    <property type="match status" value="1"/>
</dbReference>
<dbReference type="Pfam" id="PF02770">
    <property type="entry name" value="Acyl-CoA_dh_M"/>
    <property type="match status" value="1"/>
</dbReference>
<evidence type="ECO:0000259" key="13">
    <source>
        <dbReference type="Pfam" id="PF02771"/>
    </source>
</evidence>
<evidence type="ECO:0000259" key="12">
    <source>
        <dbReference type="Pfam" id="PF02770"/>
    </source>
</evidence>
<evidence type="ECO:0000256" key="2">
    <source>
        <dbReference type="ARBA" id="ARBA00009347"/>
    </source>
</evidence>
<feature type="domain" description="Acyl-CoA dehydrogenase/oxidase C-terminal" evidence="11">
    <location>
        <begin position="283"/>
        <end position="451"/>
    </location>
</feature>
<dbReference type="Pfam" id="PF00441">
    <property type="entry name" value="Acyl-CoA_dh_1"/>
    <property type="match status" value="1"/>
</dbReference>
<dbReference type="EMBL" id="FOZU01000017">
    <property type="protein sequence ID" value="SFT02934.1"/>
    <property type="molecule type" value="Genomic_DNA"/>
</dbReference>
<evidence type="ECO:0000256" key="1">
    <source>
        <dbReference type="ARBA" id="ARBA00001974"/>
    </source>
</evidence>
<keyword evidence="4 10" id="KW-0274">FAD</keyword>
<dbReference type="InterPro" id="IPR046373">
    <property type="entry name" value="Acyl-CoA_Oxase/DH_mid-dom_sf"/>
</dbReference>
<keyword evidence="3 10" id="KW-0285">Flavoprotein</keyword>
<dbReference type="Proteomes" id="UP000182827">
    <property type="component" value="Unassembled WGS sequence"/>
</dbReference>
<comment type="function">
    <text evidence="7">Involved in the assimilation of dimethylsulphoniopropionate (DMSP), an important compound in the fixation of carbon in marine phytoplankton, by mediating the conversion of 3-(methylthio)propanoyl-CoA (MMPA-CoA) to 3-(methylthio)acryloyl-CoA (MTA-CoA).</text>
</comment>
<dbReference type="SUPFAM" id="SSF56645">
    <property type="entry name" value="Acyl-CoA dehydrogenase NM domain-like"/>
    <property type="match status" value="1"/>
</dbReference>
<dbReference type="Pfam" id="PF02771">
    <property type="entry name" value="Acyl-CoA_dh_N"/>
    <property type="match status" value="1"/>
</dbReference>
<dbReference type="InterPro" id="IPR052166">
    <property type="entry name" value="Diverse_Acyl-CoA_DH"/>
</dbReference>
<dbReference type="AlphaFoldDB" id="A0A1I6UNK2"/>
<gene>
    <name evidence="15" type="ORF">SAMN05444586_101737</name>
</gene>
<evidence type="ECO:0000256" key="5">
    <source>
        <dbReference type="ARBA" id="ARBA00023002"/>
    </source>
</evidence>
<dbReference type="GO" id="GO:0016627">
    <property type="term" value="F:oxidoreductase activity, acting on the CH-CH group of donors"/>
    <property type="evidence" value="ECO:0007669"/>
    <property type="project" value="InterPro"/>
</dbReference>
<dbReference type="Gene3D" id="2.40.110.10">
    <property type="entry name" value="Butyryl-CoA Dehydrogenase, subunit A, domain 2"/>
    <property type="match status" value="1"/>
</dbReference>
<evidence type="ECO:0000256" key="9">
    <source>
        <dbReference type="ARBA" id="ARBA00069043"/>
    </source>
</evidence>
<proteinExistence type="inferred from homology"/>
<dbReference type="InterPro" id="IPR036250">
    <property type="entry name" value="AcylCo_DH-like_C"/>
</dbReference>
<name>A0A1I6UNK2_9GAMM</name>